<dbReference type="Pfam" id="PF22042">
    <property type="entry name" value="EF-G_D2"/>
    <property type="match status" value="1"/>
</dbReference>
<evidence type="ECO:0000256" key="7">
    <source>
        <dbReference type="ARBA" id="ARBA00025017"/>
    </source>
</evidence>
<name>A0A7U3YJR4_DESPD</name>
<feature type="binding site" evidence="9">
    <location>
        <begin position="48"/>
        <end position="55"/>
    </location>
    <ligand>
        <name>GTP</name>
        <dbReference type="ChEBI" id="CHEBI:37565"/>
    </ligand>
</feature>
<dbReference type="SUPFAM" id="SSF52540">
    <property type="entry name" value="P-loop containing nucleoside triphosphate hydrolases"/>
    <property type="match status" value="1"/>
</dbReference>
<dbReference type="PROSITE" id="PS00301">
    <property type="entry name" value="G_TR_1"/>
    <property type="match status" value="1"/>
</dbReference>
<dbReference type="NCBIfam" id="TIGR00503">
    <property type="entry name" value="prfC"/>
    <property type="match status" value="1"/>
</dbReference>
<dbReference type="EMBL" id="CP002364">
    <property type="protein sequence ID" value="ADW16683.1"/>
    <property type="molecule type" value="Genomic_DNA"/>
</dbReference>
<feature type="binding site" evidence="9">
    <location>
        <begin position="116"/>
        <end position="120"/>
    </location>
    <ligand>
        <name>GTP</name>
        <dbReference type="ChEBI" id="CHEBI:37565"/>
    </ligand>
</feature>
<dbReference type="HAMAP" id="MF_00072">
    <property type="entry name" value="Rel_fac_3"/>
    <property type="match status" value="1"/>
</dbReference>
<dbReference type="CDD" id="cd03689">
    <property type="entry name" value="RF3_II"/>
    <property type="match status" value="1"/>
</dbReference>
<dbReference type="InterPro" id="IPR038467">
    <property type="entry name" value="RF3_dom_3_sf"/>
</dbReference>
<dbReference type="Pfam" id="PF16658">
    <property type="entry name" value="RF3_C"/>
    <property type="match status" value="1"/>
</dbReference>
<keyword evidence="4 9" id="KW-0547">Nucleotide-binding</keyword>
<gene>
    <name evidence="9" type="primary">prfC</name>
    <name evidence="11" type="ordered locus">Despr_0503</name>
</gene>
<dbReference type="InterPro" id="IPR032090">
    <property type="entry name" value="RF3_C"/>
</dbReference>
<dbReference type="Gene3D" id="2.40.30.10">
    <property type="entry name" value="Translation factors"/>
    <property type="match status" value="1"/>
</dbReference>
<keyword evidence="3 9" id="KW-0963">Cytoplasm</keyword>
<dbReference type="Proteomes" id="UP000006365">
    <property type="component" value="Chromosome"/>
</dbReference>
<dbReference type="GO" id="GO:0005525">
    <property type="term" value="F:GTP binding"/>
    <property type="evidence" value="ECO:0007669"/>
    <property type="project" value="UniProtKB-UniRule"/>
</dbReference>
<dbReference type="GO" id="GO:0016150">
    <property type="term" value="F:translation release factor activity, codon nonspecific"/>
    <property type="evidence" value="ECO:0007669"/>
    <property type="project" value="TreeGrafter"/>
</dbReference>
<dbReference type="GO" id="GO:0016149">
    <property type="term" value="F:translation release factor activity, codon specific"/>
    <property type="evidence" value="ECO:0007669"/>
    <property type="project" value="UniProtKB-UniRule"/>
</dbReference>
<dbReference type="FunFam" id="2.40.30.10:FF:000040">
    <property type="entry name" value="Peptide chain release factor 3"/>
    <property type="match status" value="1"/>
</dbReference>
<dbReference type="Gene3D" id="3.40.50.300">
    <property type="entry name" value="P-loop containing nucleotide triphosphate hydrolases"/>
    <property type="match status" value="1"/>
</dbReference>
<comment type="subcellular location">
    <subcellularLocation>
        <location evidence="1 9">Cytoplasm</location>
    </subcellularLocation>
</comment>
<dbReference type="AlphaFoldDB" id="A0A7U3YJR4"/>
<dbReference type="NCBIfam" id="NF001964">
    <property type="entry name" value="PRK00741.1"/>
    <property type="match status" value="1"/>
</dbReference>
<sequence length="558" mass="63016">MIGPDSGPFFLRAAHRGRRTEQSLINKPNVSSQYHKEIQKRRTFGIISHPDAGKTTLTEKLLLFGGAIQMAGAVKSRKTAVHATSDWMAIERERGISVTTSVMKFNYRDYEINLLDTPGHQDFSEDTYRVLTAVDSALMVIDSAKGVEAQTTKLMEVCRMRNTPIITFINKLDRDGMEPLDILADIEEKLQIECVPLSWPIGMGKGFKGVYDLHRRQITLFTPSQDTRPEDCIVVQDLADPMLDELVGVFAANKLREDIELLQGAANPFEYEHYLKAGQTPVFFGSAINNFGVRELLDAFVELSPPPGPRATTTRMVDPSEESFSGFTFKIQANMDPAHRDRIAFFRICSGKFTRGMKVMHHRLGKEISLSNATVFMAQERSHVDEAYPGDIIGIHNHGTIKIGDTFTDKEELKFTGIPNFAPEHFRRVVLKNPLKMKQLQKGLLQMAEEGAVQVFRPIVGNDYILGAVGVLQFEVTMTRLKDEYGVDATYEPLSYTLARWVSSDNKQQLREFEKKHQFNLALDAEGHLSYLAEGSWRLAHTQELFPDIVFHKTRESV</sequence>
<feature type="binding site" evidence="9">
    <location>
        <begin position="170"/>
        <end position="173"/>
    </location>
    <ligand>
        <name>GTP</name>
        <dbReference type="ChEBI" id="CHEBI:37565"/>
    </ligand>
</feature>
<proteinExistence type="inferred from homology"/>
<evidence type="ECO:0000256" key="6">
    <source>
        <dbReference type="ARBA" id="ARBA00023134"/>
    </source>
</evidence>
<dbReference type="InterPro" id="IPR009000">
    <property type="entry name" value="Transl_B-barrel_sf"/>
</dbReference>
<dbReference type="GO" id="GO:0006449">
    <property type="term" value="P:regulation of translational termination"/>
    <property type="evidence" value="ECO:0007669"/>
    <property type="project" value="UniProtKB-UniRule"/>
</dbReference>
<dbReference type="InterPro" id="IPR000795">
    <property type="entry name" value="T_Tr_GTP-bd_dom"/>
</dbReference>
<evidence type="ECO:0000256" key="1">
    <source>
        <dbReference type="ARBA" id="ARBA00004496"/>
    </source>
</evidence>
<keyword evidence="5 9" id="KW-0648">Protein biosynthesis</keyword>
<reference evidence="11 12" key="1">
    <citation type="journal article" date="2011" name="Stand. Genomic Sci.">
        <title>Complete genome sequence of Desulfobulbus propionicus type strain (1pr3).</title>
        <authorList>
            <person name="Pagani I."/>
            <person name="Lapidus A."/>
            <person name="Nolan M."/>
            <person name="Lucas S."/>
            <person name="Hammon N."/>
            <person name="Deshpande S."/>
            <person name="Cheng J.F."/>
            <person name="Chertkov O."/>
            <person name="Davenport K."/>
            <person name="Tapia R."/>
            <person name="Han C."/>
            <person name="Goodwin L."/>
            <person name="Pitluck S."/>
            <person name="Liolios K."/>
            <person name="Mavromatis K."/>
            <person name="Ivanova N."/>
            <person name="Mikhailova N."/>
            <person name="Pati A."/>
            <person name="Chen A."/>
            <person name="Palaniappan K."/>
            <person name="Land M."/>
            <person name="Hauser L."/>
            <person name="Chang Y.J."/>
            <person name="Jeffries C.D."/>
            <person name="Detter J.C."/>
            <person name="Brambilla E."/>
            <person name="Kannan K.P."/>
            <person name="Djao O.D."/>
            <person name="Rohde M."/>
            <person name="Pukall R."/>
            <person name="Spring S."/>
            <person name="Goker M."/>
            <person name="Sikorski J."/>
            <person name="Woyke T."/>
            <person name="Bristow J."/>
            <person name="Eisen J.A."/>
            <person name="Markowitz V."/>
            <person name="Hugenholtz P."/>
            <person name="Kyrpides N.C."/>
            <person name="Klenk H.P."/>
        </authorList>
    </citation>
    <scope>NUCLEOTIDE SEQUENCE [LARGE SCALE GENOMIC DNA]</scope>
    <source>
        <strain evidence="12">ATCC 33891 / DSM 2032 / 1pr3</strain>
    </source>
</reference>
<dbReference type="InterPro" id="IPR031157">
    <property type="entry name" value="G_TR_CS"/>
</dbReference>
<evidence type="ECO:0000256" key="8">
    <source>
        <dbReference type="ARBA" id="ARBA00073639"/>
    </source>
</evidence>
<evidence type="ECO:0000256" key="3">
    <source>
        <dbReference type="ARBA" id="ARBA00022490"/>
    </source>
</evidence>
<keyword evidence="12" id="KW-1185">Reference proteome</keyword>
<dbReference type="SUPFAM" id="SSF54980">
    <property type="entry name" value="EF-G C-terminal domain-like"/>
    <property type="match status" value="1"/>
</dbReference>
<dbReference type="InterPro" id="IPR004548">
    <property type="entry name" value="PrfC"/>
</dbReference>
<comment type="function">
    <text evidence="7 9">Increases the formation of ribosomal termination complexes and stimulates activities of RF-1 and RF-2. It binds guanine nucleotides and has strong preference for UGA stop codons. It may interact directly with the ribosome. The stimulation of RF-1 and RF-2 is significantly reduced by GTP and GDP, but not by GMP.</text>
</comment>
<evidence type="ECO:0000259" key="10">
    <source>
        <dbReference type="PROSITE" id="PS51722"/>
    </source>
</evidence>
<protein>
    <recommendedName>
        <fullName evidence="8 9">Peptide chain release factor 3</fullName>
        <shortName evidence="9">RF-3</shortName>
    </recommendedName>
</protein>
<evidence type="ECO:0000313" key="11">
    <source>
        <dbReference type="EMBL" id="ADW16683.1"/>
    </source>
</evidence>
<evidence type="ECO:0000256" key="2">
    <source>
        <dbReference type="ARBA" id="ARBA00009978"/>
    </source>
</evidence>
<dbReference type="InterPro" id="IPR053905">
    <property type="entry name" value="EF-G-like_DII"/>
</dbReference>
<dbReference type="InterPro" id="IPR035647">
    <property type="entry name" value="EFG_III/V"/>
</dbReference>
<dbReference type="SUPFAM" id="SSF50447">
    <property type="entry name" value="Translation proteins"/>
    <property type="match status" value="1"/>
</dbReference>
<dbReference type="FunFam" id="3.40.50.300:FF:000542">
    <property type="entry name" value="Peptide chain release factor 3"/>
    <property type="match status" value="1"/>
</dbReference>
<evidence type="ECO:0000256" key="4">
    <source>
        <dbReference type="ARBA" id="ARBA00022741"/>
    </source>
</evidence>
<dbReference type="GO" id="GO:0003924">
    <property type="term" value="F:GTPase activity"/>
    <property type="evidence" value="ECO:0007669"/>
    <property type="project" value="InterPro"/>
</dbReference>
<dbReference type="NCBIfam" id="TIGR00231">
    <property type="entry name" value="small_GTP"/>
    <property type="match status" value="1"/>
</dbReference>
<dbReference type="KEGG" id="dpr:Despr_0503"/>
<dbReference type="CDD" id="cd04169">
    <property type="entry name" value="RF3"/>
    <property type="match status" value="1"/>
</dbReference>
<comment type="similarity">
    <text evidence="2 9">Belongs to the TRAFAC class translation factor GTPase superfamily. Classic translation factor GTPase family. PrfC subfamily.</text>
</comment>
<dbReference type="GO" id="GO:0005829">
    <property type="term" value="C:cytosol"/>
    <property type="evidence" value="ECO:0007669"/>
    <property type="project" value="TreeGrafter"/>
</dbReference>
<dbReference type="PANTHER" id="PTHR43556">
    <property type="entry name" value="PEPTIDE CHAIN RELEASE FACTOR RF3"/>
    <property type="match status" value="1"/>
</dbReference>
<dbReference type="PRINTS" id="PR00315">
    <property type="entry name" value="ELONGATNFCT"/>
</dbReference>
<dbReference type="InterPro" id="IPR005225">
    <property type="entry name" value="Small_GTP-bd"/>
</dbReference>
<dbReference type="FunFam" id="3.30.70.3280:FF:000001">
    <property type="entry name" value="Peptide chain release factor 3"/>
    <property type="match status" value="1"/>
</dbReference>
<organism evidence="11 12">
    <name type="scientific">Desulfobulbus propionicus (strain ATCC 33891 / DSM 2032 / VKM B-1956 / 1pr3)</name>
    <dbReference type="NCBI Taxonomy" id="577650"/>
    <lineage>
        <taxon>Bacteria</taxon>
        <taxon>Pseudomonadati</taxon>
        <taxon>Thermodesulfobacteriota</taxon>
        <taxon>Desulfobulbia</taxon>
        <taxon>Desulfobulbales</taxon>
        <taxon>Desulfobulbaceae</taxon>
        <taxon>Desulfobulbus</taxon>
    </lineage>
</organism>
<evidence type="ECO:0000256" key="9">
    <source>
        <dbReference type="HAMAP-Rule" id="MF_00072"/>
    </source>
</evidence>
<keyword evidence="6 9" id="KW-0342">GTP-binding</keyword>
<feature type="domain" description="Tr-type G" evidence="10">
    <location>
        <begin position="39"/>
        <end position="308"/>
    </location>
</feature>
<dbReference type="InterPro" id="IPR041732">
    <property type="entry name" value="RF3_GTP-bd"/>
</dbReference>
<accession>A0A7U3YJR4</accession>
<evidence type="ECO:0000313" key="12">
    <source>
        <dbReference type="Proteomes" id="UP000006365"/>
    </source>
</evidence>
<dbReference type="InterPro" id="IPR027417">
    <property type="entry name" value="P-loop_NTPase"/>
</dbReference>
<dbReference type="Pfam" id="PF00009">
    <property type="entry name" value="GTP_EFTU"/>
    <property type="match status" value="1"/>
</dbReference>
<dbReference type="Gene3D" id="3.30.70.3280">
    <property type="entry name" value="Peptide chain release factor 3, domain III"/>
    <property type="match status" value="1"/>
</dbReference>
<evidence type="ECO:0000256" key="5">
    <source>
        <dbReference type="ARBA" id="ARBA00022917"/>
    </source>
</evidence>
<dbReference type="PROSITE" id="PS51722">
    <property type="entry name" value="G_TR_2"/>
    <property type="match status" value="1"/>
</dbReference>
<dbReference type="CDD" id="cd16259">
    <property type="entry name" value="RF3_III"/>
    <property type="match status" value="1"/>
</dbReference>
<dbReference type="PANTHER" id="PTHR43556:SF2">
    <property type="entry name" value="PEPTIDE CHAIN RELEASE FACTOR RF3"/>
    <property type="match status" value="1"/>
</dbReference>